<dbReference type="GO" id="GO:0016740">
    <property type="term" value="F:transferase activity"/>
    <property type="evidence" value="ECO:0007669"/>
    <property type="project" value="UniProtKB-KW"/>
</dbReference>
<dbReference type="CDD" id="cd00296">
    <property type="entry name" value="SIR2"/>
    <property type="match status" value="1"/>
</dbReference>
<feature type="domain" description="Deacetylase sirtuin-type" evidence="4">
    <location>
        <begin position="8"/>
        <end position="366"/>
    </location>
</feature>
<evidence type="ECO:0000313" key="5">
    <source>
        <dbReference type="EMBL" id="ELR13098.1"/>
    </source>
</evidence>
<keyword evidence="1" id="KW-0808">Transferase</keyword>
<dbReference type="InterPro" id="IPR026590">
    <property type="entry name" value="Ssirtuin_cat_dom"/>
</dbReference>
<evidence type="ECO:0000259" key="4">
    <source>
        <dbReference type="PROSITE" id="PS50305"/>
    </source>
</evidence>
<dbReference type="SUPFAM" id="SSF52467">
    <property type="entry name" value="DHS-like NAD/FAD-binding domain"/>
    <property type="match status" value="1"/>
</dbReference>
<dbReference type="Gene3D" id="3.40.50.1220">
    <property type="entry name" value="TPP-binding domain"/>
    <property type="match status" value="2"/>
</dbReference>
<keyword evidence="2" id="KW-0520">NAD</keyword>
<dbReference type="AlphaFoldDB" id="L8GK73"/>
<sequence length="366" mass="40725">MEGSHEAHEGGDEVYRRAAKAIKEGTFLLVGAGAGMSADSGLPVYGDVSKLEFFQRTKLDYRDVCDPSLLIKNPERYFGWAALNISKYRAARPHAGYDLLRRWRDDLYPAQQQQGPGTDELVRTLHAKLRDPTSIRSLEGLGVSALPGRTFVFTTNVDGFFLRAGFHPEEVFQAHGTYERVQCAGLKREGSKSPAFKHFDGPCCQKTWEVPQDYAMEYDELNMSAPAGAPRSSPTSVDPTHWGNHATCSHCGKLARSNIYGFGDYCFIENEQESALFMNWCQAVQQMVKDDPKASVVLLEIGVGLRLPKVRVHFERMVKELPEGRATIVRINPTPVDCDPATTASVIHIYDGTLTALQKIDAMLHE</sequence>
<dbReference type="Proteomes" id="UP000011083">
    <property type="component" value="Unassembled WGS sequence"/>
</dbReference>
<evidence type="ECO:0000256" key="1">
    <source>
        <dbReference type="ARBA" id="ARBA00022679"/>
    </source>
</evidence>
<organism evidence="5 6">
    <name type="scientific">Acanthamoeba castellanii (strain ATCC 30010 / Neff)</name>
    <dbReference type="NCBI Taxonomy" id="1257118"/>
    <lineage>
        <taxon>Eukaryota</taxon>
        <taxon>Amoebozoa</taxon>
        <taxon>Discosea</taxon>
        <taxon>Longamoebia</taxon>
        <taxon>Centramoebida</taxon>
        <taxon>Acanthamoebidae</taxon>
        <taxon>Acanthamoeba</taxon>
    </lineage>
</organism>
<accession>L8GK73</accession>
<dbReference type="InterPro" id="IPR026591">
    <property type="entry name" value="Sirtuin_cat_small_dom_sf"/>
</dbReference>
<evidence type="ECO:0000256" key="2">
    <source>
        <dbReference type="ARBA" id="ARBA00023027"/>
    </source>
</evidence>
<dbReference type="OMA" id="EDRYIAW"/>
<dbReference type="PROSITE" id="PS50305">
    <property type="entry name" value="SIRTUIN"/>
    <property type="match status" value="1"/>
</dbReference>
<evidence type="ECO:0000313" key="6">
    <source>
        <dbReference type="Proteomes" id="UP000011083"/>
    </source>
</evidence>
<dbReference type="InterPro" id="IPR029035">
    <property type="entry name" value="DHS-like_NAD/FAD-binding_dom"/>
</dbReference>
<dbReference type="OrthoDB" id="424302at2759"/>
<dbReference type="VEuPathDB" id="AmoebaDB:ACA1_097950"/>
<dbReference type="KEGG" id="acan:ACA1_097950"/>
<protein>
    <submittedName>
        <fullName evidence="5">NADdependent protein deacetylase, SIR2 family</fullName>
    </submittedName>
</protein>
<name>L8GK73_ACACF</name>
<evidence type="ECO:0000256" key="3">
    <source>
        <dbReference type="PROSITE-ProRule" id="PRU00236"/>
    </source>
</evidence>
<dbReference type="RefSeq" id="XP_004335111.1">
    <property type="nucleotide sequence ID" value="XM_004335063.1"/>
</dbReference>
<comment type="caution">
    <text evidence="3">Lacks conserved residue(s) required for the propagation of feature annotation.</text>
</comment>
<dbReference type="GeneID" id="14913333"/>
<dbReference type="Gene3D" id="3.30.1600.10">
    <property type="entry name" value="SIR2/SIRT2 'Small Domain"/>
    <property type="match status" value="2"/>
</dbReference>
<dbReference type="EMBL" id="KB008103">
    <property type="protein sequence ID" value="ELR13098.1"/>
    <property type="molecule type" value="Genomic_DNA"/>
</dbReference>
<dbReference type="PANTHER" id="PTHR48252:SF77">
    <property type="entry name" value="HISTONE DEACETYLASE DOMAIN-CONTAINING PROTEIN"/>
    <property type="match status" value="1"/>
</dbReference>
<dbReference type="PANTHER" id="PTHR48252">
    <property type="entry name" value="HISTONE DEACETYLASE 2-RELATED"/>
    <property type="match status" value="1"/>
</dbReference>
<reference evidence="5 6" key="1">
    <citation type="journal article" date="2013" name="Genome Biol.">
        <title>Genome of Acanthamoeba castellanii highlights extensive lateral gene transfer and early evolution of tyrosine kinase signaling.</title>
        <authorList>
            <person name="Clarke M."/>
            <person name="Lohan A.J."/>
            <person name="Liu B."/>
            <person name="Lagkouvardos I."/>
            <person name="Roy S."/>
            <person name="Zafar N."/>
            <person name="Bertelli C."/>
            <person name="Schilde C."/>
            <person name="Kianianmomeni A."/>
            <person name="Burglin T.R."/>
            <person name="Frech C."/>
            <person name="Turcotte B."/>
            <person name="Kopec K.O."/>
            <person name="Synnott J.M."/>
            <person name="Choo C."/>
            <person name="Paponov I."/>
            <person name="Finkler A."/>
            <person name="Soon Heng Tan C."/>
            <person name="Hutchins A.P."/>
            <person name="Weinmeier T."/>
            <person name="Rattei T."/>
            <person name="Chu J.S."/>
            <person name="Gimenez G."/>
            <person name="Irimia M."/>
            <person name="Rigden D.J."/>
            <person name="Fitzpatrick D.A."/>
            <person name="Lorenzo-Morales J."/>
            <person name="Bateman A."/>
            <person name="Chiu C.H."/>
            <person name="Tang P."/>
            <person name="Hegemann P."/>
            <person name="Fromm H."/>
            <person name="Raoult D."/>
            <person name="Greub G."/>
            <person name="Miranda-Saavedra D."/>
            <person name="Chen N."/>
            <person name="Nash P."/>
            <person name="Ginger M.L."/>
            <person name="Horn M."/>
            <person name="Schaap P."/>
            <person name="Caler L."/>
            <person name="Loftus B."/>
        </authorList>
    </citation>
    <scope>NUCLEOTIDE SEQUENCE [LARGE SCALE GENOMIC DNA]</scope>
    <source>
        <strain evidence="5 6">Neff</strain>
    </source>
</reference>
<gene>
    <name evidence="5" type="ORF">ACA1_097950</name>
</gene>
<proteinExistence type="predicted"/>
<keyword evidence="6" id="KW-1185">Reference proteome</keyword>